<dbReference type="CDD" id="cd00077">
    <property type="entry name" value="HDc"/>
    <property type="match status" value="1"/>
</dbReference>
<accession>A0A2M7U5Z7</accession>
<dbReference type="AlphaFoldDB" id="A0A2M7U5Z7"/>
<feature type="domain" description="HD" evidence="1">
    <location>
        <begin position="19"/>
        <end position="120"/>
    </location>
</feature>
<dbReference type="Pfam" id="PF01966">
    <property type="entry name" value="HD"/>
    <property type="match status" value="1"/>
</dbReference>
<gene>
    <name evidence="2" type="ORF">COY14_00350</name>
</gene>
<name>A0A2M7U5Z7_9BACT</name>
<evidence type="ECO:0000313" key="3">
    <source>
        <dbReference type="Proteomes" id="UP000230027"/>
    </source>
</evidence>
<sequence length="218" mass="25469">MSIEDVYIKYKIMPNLRLHQYRVAAVGRMIAEKFEATNIEIENITIACLLHDMGNIIKFRLDLFPEFLKPEGLNFWKAVQKDYFKKYGYDEHVATIKIAESILNPKKEADRILELIDAISFSEAITNSICDDFNRKIVAYADTRVDPHGVTSQNDRLQDGRKRFRINKKASTNEYFESMAAGLKKIEKQIFDEIDIEPQDITEEYVKEIVKKVQFYTI</sequence>
<dbReference type="SUPFAM" id="SSF109604">
    <property type="entry name" value="HD-domain/PDEase-like"/>
    <property type="match status" value="1"/>
</dbReference>
<evidence type="ECO:0000259" key="1">
    <source>
        <dbReference type="Pfam" id="PF01966"/>
    </source>
</evidence>
<comment type="caution">
    <text evidence="2">The sequence shown here is derived from an EMBL/GenBank/DDBJ whole genome shotgun (WGS) entry which is preliminary data.</text>
</comment>
<dbReference type="Gene3D" id="1.10.3210.10">
    <property type="entry name" value="Hypothetical protein af1432"/>
    <property type="match status" value="1"/>
</dbReference>
<dbReference type="InterPro" id="IPR006674">
    <property type="entry name" value="HD_domain"/>
</dbReference>
<reference evidence="3" key="1">
    <citation type="submission" date="2017-09" db="EMBL/GenBank/DDBJ databases">
        <title>Depth-based differentiation of microbial function through sediment-hosted aquifers and enrichment of novel symbionts in the deep terrestrial subsurface.</title>
        <authorList>
            <person name="Probst A.J."/>
            <person name="Ladd B."/>
            <person name="Jarett J.K."/>
            <person name="Geller-Mcgrath D.E."/>
            <person name="Sieber C.M.K."/>
            <person name="Emerson J.B."/>
            <person name="Anantharaman K."/>
            <person name="Thomas B.C."/>
            <person name="Malmstrom R."/>
            <person name="Stieglmeier M."/>
            <person name="Klingl A."/>
            <person name="Woyke T."/>
            <person name="Ryan C.M."/>
            <person name="Banfield J.F."/>
        </authorList>
    </citation>
    <scope>NUCLEOTIDE SEQUENCE [LARGE SCALE GENOMIC DNA]</scope>
</reference>
<organism evidence="2 3">
    <name type="scientific">Candidatus Roizmanbacteria bacterium CG_4_10_14_0_2_um_filter_36_9</name>
    <dbReference type="NCBI Taxonomy" id="1974823"/>
    <lineage>
        <taxon>Bacteria</taxon>
        <taxon>Candidatus Roizmaniibacteriota</taxon>
    </lineage>
</organism>
<protein>
    <recommendedName>
        <fullName evidence="1">HD domain-containing protein</fullName>
    </recommendedName>
</protein>
<dbReference type="EMBL" id="PFOD01000010">
    <property type="protein sequence ID" value="PIZ66424.1"/>
    <property type="molecule type" value="Genomic_DNA"/>
</dbReference>
<evidence type="ECO:0000313" key="2">
    <source>
        <dbReference type="EMBL" id="PIZ66424.1"/>
    </source>
</evidence>
<proteinExistence type="predicted"/>
<dbReference type="Proteomes" id="UP000230027">
    <property type="component" value="Unassembled WGS sequence"/>
</dbReference>
<dbReference type="InterPro" id="IPR003607">
    <property type="entry name" value="HD/PDEase_dom"/>
</dbReference>